<dbReference type="InterPro" id="IPR006070">
    <property type="entry name" value="Sua5-like_dom"/>
</dbReference>
<dbReference type="SUPFAM" id="SSF55821">
    <property type="entry name" value="YrdC/RibB"/>
    <property type="match status" value="1"/>
</dbReference>
<dbReference type="Gene3D" id="3.90.870.10">
    <property type="entry name" value="DHBP synthase"/>
    <property type="match status" value="1"/>
</dbReference>
<dbReference type="GO" id="GO:0006450">
    <property type="term" value="P:regulation of translational fidelity"/>
    <property type="evidence" value="ECO:0007669"/>
    <property type="project" value="TreeGrafter"/>
</dbReference>
<proteinExistence type="inferred from homology"/>
<comment type="caution">
    <text evidence="13">The sequence shown here is derived from an EMBL/GenBank/DDBJ whole genome shotgun (WGS) entry which is preliminary data.</text>
</comment>
<dbReference type="GO" id="GO:0005737">
    <property type="term" value="C:cytoplasm"/>
    <property type="evidence" value="ECO:0007669"/>
    <property type="project" value="UniProtKB-SubCell"/>
</dbReference>
<organism evidence="13 14">
    <name type="scientific">Candidatus Hakubella thermalkaliphila</name>
    <dbReference type="NCBI Taxonomy" id="2754717"/>
    <lineage>
        <taxon>Bacteria</taxon>
        <taxon>Bacillati</taxon>
        <taxon>Actinomycetota</taxon>
        <taxon>Actinomycetota incertae sedis</taxon>
        <taxon>Candidatus Hakubellales</taxon>
        <taxon>Candidatus Hakubellaceae</taxon>
        <taxon>Candidatus Hakubella</taxon>
    </lineage>
</organism>
<dbReference type="EMBL" id="BLRW01000305">
    <property type="protein sequence ID" value="GFP24035.1"/>
    <property type="molecule type" value="Genomic_DNA"/>
</dbReference>
<dbReference type="GO" id="GO:0005524">
    <property type="term" value="F:ATP binding"/>
    <property type="evidence" value="ECO:0007669"/>
    <property type="project" value="UniProtKB-KW"/>
</dbReference>
<reference evidence="13 14" key="1">
    <citation type="journal article" date="2020" name="Front. Microbiol.">
        <title>Single-cell genomics of novel Actinobacteria with the Wood-Ljungdahl pathway discovered in a serpentinizing system.</title>
        <authorList>
            <person name="Merino N."/>
            <person name="Kawai M."/>
            <person name="Boyd E.S."/>
            <person name="Colman D.R."/>
            <person name="McGlynn S.E."/>
            <person name="Nealson K.H."/>
            <person name="Kurokawa K."/>
            <person name="Hongoh Y."/>
        </authorList>
    </citation>
    <scope>NUCLEOTIDE SEQUENCE [LARGE SCALE GENOMIC DNA]</scope>
    <source>
        <strain evidence="13 14">S09_30</strain>
    </source>
</reference>
<evidence type="ECO:0000313" key="13">
    <source>
        <dbReference type="EMBL" id="GFP24035.1"/>
    </source>
</evidence>
<dbReference type="GO" id="GO:0008033">
    <property type="term" value="P:tRNA processing"/>
    <property type="evidence" value="ECO:0007669"/>
    <property type="project" value="UniProtKB-KW"/>
</dbReference>
<dbReference type="InterPro" id="IPR050156">
    <property type="entry name" value="TC-AMP_synthase_SUA5"/>
</dbReference>
<protein>
    <recommendedName>
        <fullName evidence="10">L-threonylcarbamoyladenylate synthase</fullName>
        <ecNumber evidence="3">2.7.7.87</ecNumber>
    </recommendedName>
    <alternativeName>
        <fullName evidence="10">L-threonylcarbamoyladenylate synthase</fullName>
    </alternativeName>
</protein>
<keyword evidence="9" id="KW-0067">ATP-binding</keyword>
<dbReference type="GO" id="GO:0003725">
    <property type="term" value="F:double-stranded RNA binding"/>
    <property type="evidence" value="ECO:0007669"/>
    <property type="project" value="InterPro"/>
</dbReference>
<keyword evidence="4" id="KW-0963">Cytoplasm</keyword>
<comment type="similarity">
    <text evidence="2">Belongs to the SUA5 family.</text>
</comment>
<evidence type="ECO:0000256" key="2">
    <source>
        <dbReference type="ARBA" id="ARBA00007663"/>
    </source>
</evidence>
<evidence type="ECO:0000256" key="5">
    <source>
        <dbReference type="ARBA" id="ARBA00022679"/>
    </source>
</evidence>
<dbReference type="GO" id="GO:0061710">
    <property type="term" value="F:L-threonylcarbamoyladenylate synthase"/>
    <property type="evidence" value="ECO:0007669"/>
    <property type="project" value="UniProtKB-EC"/>
</dbReference>
<evidence type="ECO:0000256" key="3">
    <source>
        <dbReference type="ARBA" id="ARBA00012584"/>
    </source>
</evidence>
<evidence type="ECO:0000256" key="11">
    <source>
        <dbReference type="ARBA" id="ARBA00048366"/>
    </source>
</evidence>
<evidence type="ECO:0000313" key="14">
    <source>
        <dbReference type="Proteomes" id="UP000585609"/>
    </source>
</evidence>
<dbReference type="AlphaFoldDB" id="A0A6V8NUT9"/>
<evidence type="ECO:0000256" key="9">
    <source>
        <dbReference type="ARBA" id="ARBA00022840"/>
    </source>
</evidence>
<gene>
    <name evidence="13" type="ORF">HKBW3S09_01501</name>
</gene>
<evidence type="ECO:0000256" key="8">
    <source>
        <dbReference type="ARBA" id="ARBA00022741"/>
    </source>
</evidence>
<evidence type="ECO:0000256" key="7">
    <source>
        <dbReference type="ARBA" id="ARBA00022695"/>
    </source>
</evidence>
<dbReference type="InterPro" id="IPR017945">
    <property type="entry name" value="DHBP_synth_RibB-like_a/b_dom"/>
</dbReference>
<evidence type="ECO:0000256" key="4">
    <source>
        <dbReference type="ARBA" id="ARBA00022490"/>
    </source>
</evidence>
<accession>A0A6V8NUT9</accession>
<evidence type="ECO:0000256" key="6">
    <source>
        <dbReference type="ARBA" id="ARBA00022694"/>
    </source>
</evidence>
<comment type="subcellular location">
    <subcellularLocation>
        <location evidence="1">Cytoplasm</location>
    </subcellularLocation>
</comment>
<keyword evidence="8" id="KW-0547">Nucleotide-binding</keyword>
<evidence type="ECO:0000259" key="12">
    <source>
        <dbReference type="PROSITE" id="PS51163"/>
    </source>
</evidence>
<evidence type="ECO:0000256" key="10">
    <source>
        <dbReference type="ARBA" id="ARBA00029774"/>
    </source>
</evidence>
<comment type="catalytic activity">
    <reaction evidence="11">
        <text>L-threonine + hydrogencarbonate + ATP = L-threonylcarbamoyladenylate + diphosphate + H2O</text>
        <dbReference type="Rhea" id="RHEA:36407"/>
        <dbReference type="ChEBI" id="CHEBI:15377"/>
        <dbReference type="ChEBI" id="CHEBI:17544"/>
        <dbReference type="ChEBI" id="CHEBI:30616"/>
        <dbReference type="ChEBI" id="CHEBI:33019"/>
        <dbReference type="ChEBI" id="CHEBI:57926"/>
        <dbReference type="ChEBI" id="CHEBI:73682"/>
        <dbReference type="EC" id="2.7.7.87"/>
    </reaction>
</comment>
<keyword evidence="5" id="KW-0808">Transferase</keyword>
<dbReference type="GO" id="GO:0000049">
    <property type="term" value="F:tRNA binding"/>
    <property type="evidence" value="ECO:0007669"/>
    <property type="project" value="TreeGrafter"/>
</dbReference>
<dbReference type="Proteomes" id="UP000585609">
    <property type="component" value="Unassembled WGS sequence"/>
</dbReference>
<dbReference type="Pfam" id="PF01300">
    <property type="entry name" value="Sua5_yciO_yrdC"/>
    <property type="match status" value="1"/>
</dbReference>
<feature type="domain" description="YrdC-like" evidence="12">
    <location>
        <begin position="11"/>
        <end position="116"/>
    </location>
</feature>
<keyword evidence="7" id="KW-0548">Nucleotidyltransferase</keyword>
<name>A0A6V8NUT9_9ACTN</name>
<dbReference type="PROSITE" id="PS51163">
    <property type="entry name" value="YRDC"/>
    <property type="match status" value="1"/>
</dbReference>
<dbReference type="PANTHER" id="PTHR17490:SF16">
    <property type="entry name" value="THREONYLCARBAMOYL-AMP SYNTHASE"/>
    <property type="match status" value="1"/>
</dbReference>
<dbReference type="PANTHER" id="PTHR17490">
    <property type="entry name" value="SUA5"/>
    <property type="match status" value="1"/>
</dbReference>
<sequence>MLIKISGNNLAEVLKKAVAVLNDGGIFEYHKETFYGLGVKFDKEASLRKLYRLKKRPEKKPTPLIIGAKRILKRITDEINETTSVLMKKFWPGPLTILLKAKKGLCIRIIKFSCIP</sequence>
<dbReference type="EC" id="2.7.7.87" evidence="3"/>
<keyword evidence="6" id="KW-0819">tRNA processing</keyword>
<evidence type="ECO:0000256" key="1">
    <source>
        <dbReference type="ARBA" id="ARBA00004496"/>
    </source>
</evidence>